<dbReference type="HOGENOM" id="CLU_2798385_0_0_1"/>
<evidence type="ECO:0000256" key="1">
    <source>
        <dbReference type="SAM" id="MobiDB-lite"/>
    </source>
</evidence>
<dbReference type="AlphaFoldDB" id="A0A0E0K1G3"/>
<feature type="region of interest" description="Disordered" evidence="1">
    <location>
        <begin position="1"/>
        <end position="25"/>
    </location>
</feature>
<evidence type="ECO:0000313" key="3">
    <source>
        <dbReference type="Proteomes" id="UP000026962"/>
    </source>
</evidence>
<protein>
    <submittedName>
        <fullName evidence="2">Uncharacterized protein</fullName>
    </submittedName>
</protein>
<reference evidence="2" key="1">
    <citation type="submission" date="2015-04" db="UniProtKB">
        <authorList>
            <consortium name="EnsemblPlants"/>
        </authorList>
    </citation>
    <scope>IDENTIFICATION</scope>
</reference>
<reference evidence="2" key="2">
    <citation type="submission" date="2018-05" db="EMBL/GenBank/DDBJ databases">
        <title>OpunRS2 (Oryza punctata Reference Sequence Version 2).</title>
        <authorList>
            <person name="Zhang J."/>
            <person name="Kudrna D."/>
            <person name="Lee S."/>
            <person name="Talag J."/>
            <person name="Welchert J."/>
            <person name="Wing R.A."/>
        </authorList>
    </citation>
    <scope>NUCLEOTIDE SEQUENCE [LARGE SCALE GENOMIC DNA]</scope>
</reference>
<organism evidence="2">
    <name type="scientific">Oryza punctata</name>
    <name type="common">Red rice</name>
    <dbReference type="NCBI Taxonomy" id="4537"/>
    <lineage>
        <taxon>Eukaryota</taxon>
        <taxon>Viridiplantae</taxon>
        <taxon>Streptophyta</taxon>
        <taxon>Embryophyta</taxon>
        <taxon>Tracheophyta</taxon>
        <taxon>Spermatophyta</taxon>
        <taxon>Magnoliopsida</taxon>
        <taxon>Liliopsida</taxon>
        <taxon>Poales</taxon>
        <taxon>Poaceae</taxon>
        <taxon>BOP clade</taxon>
        <taxon>Oryzoideae</taxon>
        <taxon>Oryzeae</taxon>
        <taxon>Oryzinae</taxon>
        <taxon>Oryza</taxon>
    </lineage>
</organism>
<evidence type="ECO:0000313" key="2">
    <source>
        <dbReference type="EnsemblPlants" id="OPUNC02G19340.1"/>
    </source>
</evidence>
<name>A0A0E0K1G3_ORYPU</name>
<dbReference type="Proteomes" id="UP000026962">
    <property type="component" value="Chromosome 2"/>
</dbReference>
<accession>A0A0E0K1G3</accession>
<dbReference type="EnsemblPlants" id="OPUNC02G19340.1">
    <property type="protein sequence ID" value="OPUNC02G19340.1"/>
    <property type="gene ID" value="OPUNC02G19340"/>
</dbReference>
<dbReference type="Gramene" id="OPUNC02G19340.1">
    <property type="protein sequence ID" value="OPUNC02G19340.1"/>
    <property type="gene ID" value="OPUNC02G19340"/>
</dbReference>
<keyword evidence="3" id="KW-1185">Reference proteome</keyword>
<feature type="compositionally biased region" description="Low complexity" evidence="1">
    <location>
        <begin position="1"/>
        <end position="22"/>
    </location>
</feature>
<sequence length="68" mass="7254">MPSGSRPCPAGAAPPATGPLPAWSAGTERLPPLLAVASNRHQVGNPTRRLQPASTKLATWFKFWSYNN</sequence>
<proteinExistence type="predicted"/>